<dbReference type="InterPro" id="IPR001282">
    <property type="entry name" value="G6P_DH"/>
</dbReference>
<feature type="binding site" evidence="7">
    <location>
        <position position="146"/>
    </location>
    <ligand>
        <name>NADP(+)</name>
        <dbReference type="ChEBI" id="CHEBI:58349"/>
    </ligand>
</feature>
<reference evidence="10 11" key="2">
    <citation type="submission" date="2019-05" db="EMBL/GenBank/DDBJ databases">
        <title>Genome evolution of the obligate endosymbiont Buchnera aphidicola.</title>
        <authorList>
            <person name="Moran N.A."/>
        </authorList>
    </citation>
    <scope>NUCLEOTIDE SEQUENCE [LARGE SCALE GENOMIC DNA]</scope>
    <source>
        <strain evidence="10 11">Hta</strain>
    </source>
</reference>
<keyword evidence="4 7" id="KW-0521">NADP</keyword>
<feature type="binding site" evidence="7">
    <location>
        <position position="180"/>
    </location>
    <ligand>
        <name>substrate</name>
    </ligand>
</feature>
<dbReference type="Proteomes" id="UP000298773">
    <property type="component" value="Chromosome"/>
</dbReference>
<name>A0A4D6XUT6_9GAMM</name>
<dbReference type="InterPro" id="IPR022675">
    <property type="entry name" value="G6P_DH_C"/>
</dbReference>
<dbReference type="PIRSF" id="PIRSF000110">
    <property type="entry name" value="G6PD"/>
    <property type="match status" value="1"/>
</dbReference>
<comment type="caution">
    <text evidence="7">Lacks conserved residue(s) required for the propagation of feature annotation.</text>
</comment>
<sequence>MITERNQACDLVIFGAKGDLSKRKLLPALYKLEKLNKIDKNTRIIAAGRANWNIQEYIKIAKTAIKTFLNEELNNIVWKKFSSRLYFCNIDVHEKLHFFRLKNILNQQKNIAIYYCAVPPDTLSSIFEGLKHANLNLISSRIVLEKPLGICLKTSKQINNQISKYFLESQIFRIDHYLGKESILNLFALRFANSCLFNNWNNHTIDHVQITVSEEVGIEDRWNYFNKMGQMKDMVQNHLLQILTIITMKKPKTITSKNIKNEKLKILRSLVPININNAHQNTVRGQYSSGQINGKNTCSYLEENPKKEKSDTETFVALKININNKEWSGVPFYLRTGKRLAKKYSEIVIFFKKNPINLFKSSNLKNFQNKLIIRLEPHENITFDFLNKKIGLDQEYQLEKNKLEFVHVFNENPKIFIDAYERLLLESMRGIQALFVSREEIEASWKWVDPIVQAWKKNQENIIELYPCGTFGPKKSDFLINQDDRFWNQFN</sequence>
<evidence type="ECO:0000259" key="8">
    <source>
        <dbReference type="Pfam" id="PF00479"/>
    </source>
</evidence>
<evidence type="ECO:0000256" key="2">
    <source>
        <dbReference type="ARBA" id="ARBA00009975"/>
    </source>
</evidence>
<comment type="function">
    <text evidence="7">Catalyzes the oxidation of glucose 6-phosphate to 6-phosphogluconolactone.</text>
</comment>
<evidence type="ECO:0000259" key="9">
    <source>
        <dbReference type="Pfam" id="PF02781"/>
    </source>
</evidence>
<dbReference type="InterPro" id="IPR022674">
    <property type="entry name" value="G6P_DH_NAD-bd"/>
</dbReference>
<feature type="binding site" evidence="7">
    <location>
        <position position="176"/>
    </location>
    <ligand>
        <name>substrate</name>
    </ligand>
</feature>
<dbReference type="EC" id="1.1.1.49" evidence="7"/>
<comment type="pathway">
    <text evidence="1 7">Carbohydrate degradation; pentose phosphate pathway; D-ribulose 5-phosphate from D-glucose 6-phosphate (oxidative stage): step 1/3.</text>
</comment>
<dbReference type="GO" id="GO:0004345">
    <property type="term" value="F:glucose-6-phosphate dehydrogenase activity"/>
    <property type="evidence" value="ECO:0007669"/>
    <property type="project" value="UniProtKB-UniRule"/>
</dbReference>
<reference evidence="10 11" key="1">
    <citation type="submission" date="2018-12" db="EMBL/GenBank/DDBJ databases">
        <authorList>
            <person name="Chong R.A."/>
        </authorList>
    </citation>
    <scope>NUCLEOTIDE SEQUENCE [LARGE SCALE GENOMIC DNA]</scope>
    <source>
        <strain evidence="10 11">Hta</strain>
    </source>
</reference>
<evidence type="ECO:0000256" key="6">
    <source>
        <dbReference type="ARBA" id="ARBA00023277"/>
    </source>
</evidence>
<evidence type="ECO:0000256" key="1">
    <source>
        <dbReference type="ARBA" id="ARBA00004937"/>
    </source>
</evidence>
<comment type="similarity">
    <text evidence="2 7">Belongs to the glucose-6-phosphate dehydrogenase family.</text>
</comment>
<dbReference type="NCBIfam" id="TIGR00871">
    <property type="entry name" value="zwf"/>
    <property type="match status" value="1"/>
</dbReference>
<dbReference type="OrthoDB" id="9802739at2"/>
<dbReference type="UniPathway" id="UPA00115">
    <property type="reaction ID" value="UER00408"/>
</dbReference>
<accession>A0A4D6XUT6</accession>
<dbReference type="Gene3D" id="3.30.360.10">
    <property type="entry name" value="Dihydrodipicolinate Reductase, domain 2"/>
    <property type="match status" value="1"/>
</dbReference>
<evidence type="ECO:0000313" key="11">
    <source>
        <dbReference type="Proteomes" id="UP000298773"/>
    </source>
</evidence>
<feature type="binding site" evidence="7">
    <location>
        <position position="233"/>
    </location>
    <ligand>
        <name>substrate</name>
    </ligand>
</feature>
<dbReference type="RefSeq" id="WP_158356592.1">
    <property type="nucleotide sequence ID" value="NZ_CP034873.1"/>
</dbReference>
<evidence type="ECO:0000256" key="7">
    <source>
        <dbReference type="HAMAP-Rule" id="MF_00966"/>
    </source>
</evidence>
<protein>
    <recommendedName>
        <fullName evidence="7">Glucose-6-phosphate 1-dehydrogenase</fullName>
        <shortName evidence="7">G6PD</shortName>
        <ecNumber evidence="7">1.1.1.49</ecNumber>
    </recommendedName>
</protein>
<dbReference type="GO" id="GO:0006006">
    <property type="term" value="P:glucose metabolic process"/>
    <property type="evidence" value="ECO:0007669"/>
    <property type="project" value="UniProtKB-KW"/>
</dbReference>
<feature type="active site" description="Proton acceptor" evidence="7">
    <location>
        <position position="238"/>
    </location>
</feature>
<feature type="binding site" evidence="7">
    <location>
        <position position="338"/>
    </location>
    <ligand>
        <name>substrate</name>
    </ligand>
</feature>
<dbReference type="Pfam" id="PF02781">
    <property type="entry name" value="G6PD_C"/>
    <property type="match status" value="1"/>
</dbReference>
<feature type="binding site" evidence="7">
    <location>
        <begin position="91"/>
        <end position="92"/>
    </location>
    <ligand>
        <name>NADP(+)</name>
        <dbReference type="ChEBI" id="CHEBI:58349"/>
    </ligand>
</feature>
<keyword evidence="5 7" id="KW-0560">Oxidoreductase</keyword>
<feature type="binding site" evidence="7">
    <location>
        <position position="343"/>
    </location>
    <ligand>
        <name>substrate</name>
    </ligand>
</feature>
<dbReference type="SUPFAM" id="SSF55347">
    <property type="entry name" value="Glyceraldehyde-3-phosphate dehydrogenase-like, C-terminal domain"/>
    <property type="match status" value="1"/>
</dbReference>
<keyword evidence="3 7" id="KW-0313">Glucose metabolism</keyword>
<dbReference type="PROSITE" id="PS00069">
    <property type="entry name" value="G6P_DEHYDROGENASE"/>
    <property type="match status" value="1"/>
</dbReference>
<feature type="domain" description="Glucose-6-phosphate dehydrogenase C-terminal" evidence="9">
    <location>
        <begin position="188"/>
        <end position="488"/>
    </location>
</feature>
<evidence type="ECO:0000256" key="4">
    <source>
        <dbReference type="ARBA" id="ARBA00022857"/>
    </source>
</evidence>
<dbReference type="InterPro" id="IPR036291">
    <property type="entry name" value="NAD(P)-bd_dom_sf"/>
</dbReference>
<dbReference type="Pfam" id="PF00479">
    <property type="entry name" value="G6PD_N"/>
    <property type="match status" value="1"/>
</dbReference>
<gene>
    <name evidence="7 10" type="primary">zwf</name>
    <name evidence="10" type="ORF">D9V69_01605</name>
</gene>
<comment type="catalytic activity">
    <reaction evidence="7">
        <text>D-glucose 6-phosphate + NADP(+) = 6-phospho-D-glucono-1,5-lactone + NADPH + H(+)</text>
        <dbReference type="Rhea" id="RHEA:15841"/>
        <dbReference type="ChEBI" id="CHEBI:15378"/>
        <dbReference type="ChEBI" id="CHEBI:57783"/>
        <dbReference type="ChEBI" id="CHEBI:57955"/>
        <dbReference type="ChEBI" id="CHEBI:58349"/>
        <dbReference type="ChEBI" id="CHEBI:61548"/>
        <dbReference type="EC" id="1.1.1.49"/>
    </reaction>
</comment>
<keyword evidence="6 7" id="KW-0119">Carbohydrate metabolism</keyword>
<dbReference type="InterPro" id="IPR019796">
    <property type="entry name" value="G6P_DH_AS"/>
</dbReference>
<dbReference type="AlphaFoldDB" id="A0A4D6XUT6"/>
<evidence type="ECO:0000256" key="5">
    <source>
        <dbReference type="ARBA" id="ARBA00023002"/>
    </source>
</evidence>
<dbReference type="EMBL" id="CP034873">
    <property type="protein sequence ID" value="QCI21622.1"/>
    <property type="molecule type" value="Genomic_DNA"/>
</dbReference>
<proteinExistence type="inferred from homology"/>
<dbReference type="GO" id="GO:0005829">
    <property type="term" value="C:cytosol"/>
    <property type="evidence" value="ECO:0007669"/>
    <property type="project" value="TreeGrafter"/>
</dbReference>
<feature type="binding site" evidence="7">
    <location>
        <position position="49"/>
    </location>
    <ligand>
        <name>NADP(+)</name>
        <dbReference type="ChEBI" id="CHEBI:58349"/>
    </ligand>
</feature>
<evidence type="ECO:0000256" key="3">
    <source>
        <dbReference type="ARBA" id="ARBA00022526"/>
    </source>
</evidence>
<dbReference type="PANTHER" id="PTHR23429:SF0">
    <property type="entry name" value="GLUCOSE-6-PHOSPHATE 1-DEHYDROGENASE"/>
    <property type="match status" value="1"/>
</dbReference>
<dbReference type="GO" id="GO:0050661">
    <property type="term" value="F:NADP binding"/>
    <property type="evidence" value="ECO:0007669"/>
    <property type="project" value="UniProtKB-UniRule"/>
</dbReference>
<dbReference type="SUPFAM" id="SSF51735">
    <property type="entry name" value="NAD(P)-binding Rossmann-fold domains"/>
    <property type="match status" value="1"/>
</dbReference>
<feature type="domain" description="Glucose-6-phosphate dehydrogenase NAD-binding" evidence="8">
    <location>
        <begin position="12"/>
        <end position="185"/>
    </location>
</feature>
<feature type="binding site" evidence="7">
    <location>
        <position position="214"/>
    </location>
    <ligand>
        <name>substrate</name>
    </ligand>
</feature>
<evidence type="ECO:0000313" key="10">
    <source>
        <dbReference type="EMBL" id="QCI21622.1"/>
    </source>
</evidence>
<dbReference type="Gene3D" id="3.40.50.720">
    <property type="entry name" value="NAD(P)-binding Rossmann-like Domain"/>
    <property type="match status" value="1"/>
</dbReference>
<dbReference type="HAMAP" id="MF_00966">
    <property type="entry name" value="G6PD"/>
    <property type="match status" value="1"/>
</dbReference>
<organism evidence="10 11">
    <name type="scientific">Buchnera aphidicola</name>
    <name type="common">Hyadaphis tataricae</name>
    <dbReference type="NCBI Taxonomy" id="1241859"/>
    <lineage>
        <taxon>Bacteria</taxon>
        <taxon>Pseudomonadati</taxon>
        <taxon>Pseudomonadota</taxon>
        <taxon>Gammaproteobacteria</taxon>
        <taxon>Enterobacterales</taxon>
        <taxon>Erwiniaceae</taxon>
        <taxon>Buchnera</taxon>
    </lineage>
</organism>
<dbReference type="GO" id="GO:0009051">
    <property type="term" value="P:pentose-phosphate shunt, oxidative branch"/>
    <property type="evidence" value="ECO:0007669"/>
    <property type="project" value="TreeGrafter"/>
</dbReference>
<dbReference type="PANTHER" id="PTHR23429">
    <property type="entry name" value="GLUCOSE-6-PHOSPHATE 1-DEHYDROGENASE G6PD"/>
    <property type="match status" value="1"/>
</dbReference>
<dbReference type="PRINTS" id="PR00079">
    <property type="entry name" value="G6PDHDRGNASE"/>
</dbReference>